<dbReference type="RefSeq" id="WP_034945003.1">
    <property type="nucleotide sequence ID" value="NZ_JDST02000009.1"/>
</dbReference>
<dbReference type="AlphaFoldDB" id="A0A080MAY1"/>
<dbReference type="SUPFAM" id="SSF64518">
    <property type="entry name" value="Phase 1 flagellin"/>
    <property type="match status" value="1"/>
</dbReference>
<evidence type="ECO:0000259" key="5">
    <source>
        <dbReference type="Pfam" id="PF00669"/>
    </source>
</evidence>
<evidence type="ECO:0000256" key="4">
    <source>
        <dbReference type="ARBA" id="ARBA00023143"/>
    </source>
</evidence>
<evidence type="ECO:0000313" key="7">
    <source>
        <dbReference type="Proteomes" id="UP000021315"/>
    </source>
</evidence>
<dbReference type="GO" id="GO:0005198">
    <property type="term" value="F:structural molecule activity"/>
    <property type="evidence" value="ECO:0007669"/>
    <property type="project" value="InterPro"/>
</dbReference>
<organism evidence="6 7">
    <name type="scientific">Candidatus Accumulibacter cognatus</name>
    <dbReference type="NCBI Taxonomy" id="2954383"/>
    <lineage>
        <taxon>Bacteria</taxon>
        <taxon>Pseudomonadati</taxon>
        <taxon>Pseudomonadota</taxon>
        <taxon>Betaproteobacteria</taxon>
        <taxon>Candidatus Accumulibacter</taxon>
    </lineage>
</organism>
<dbReference type="InterPro" id="IPR001029">
    <property type="entry name" value="Flagellin_N"/>
</dbReference>
<reference evidence="6" key="1">
    <citation type="submission" date="2014-02" db="EMBL/GenBank/DDBJ databases">
        <title>Expanding our view of genomic diversity in Candidatus Accumulibacter clades.</title>
        <authorList>
            <person name="Skennerton C.T."/>
            <person name="Barr J.J."/>
            <person name="Slater F.R."/>
            <person name="Bond P.L."/>
            <person name="Tyson G.W."/>
        </authorList>
    </citation>
    <scope>NUCLEOTIDE SEQUENCE [LARGE SCALE GENOMIC DNA]</scope>
</reference>
<name>A0A080MAY1_9PROT</name>
<dbReference type="GO" id="GO:0071973">
    <property type="term" value="P:bacterial-type flagellum-dependent cell motility"/>
    <property type="evidence" value="ECO:0007669"/>
    <property type="project" value="InterPro"/>
</dbReference>
<evidence type="ECO:0000313" key="6">
    <source>
        <dbReference type="EMBL" id="KFB78116.1"/>
    </source>
</evidence>
<dbReference type="GO" id="GO:0009424">
    <property type="term" value="C:bacterial-type flagellum hook"/>
    <property type="evidence" value="ECO:0007669"/>
    <property type="project" value="InterPro"/>
</dbReference>
<protein>
    <submittedName>
        <fullName evidence="6">Hook-filament junction protein</fullName>
    </submittedName>
</protein>
<accession>A0A080MAY1</accession>
<keyword evidence="7" id="KW-1185">Reference proteome</keyword>
<keyword evidence="4" id="KW-0975">Bacterial flagellum</keyword>
<dbReference type="NCBIfam" id="TIGR02550">
    <property type="entry name" value="flagell_flgL"/>
    <property type="match status" value="1"/>
</dbReference>
<dbReference type="Gene3D" id="1.20.1330.10">
    <property type="entry name" value="f41 fragment of flagellin, N-terminal domain"/>
    <property type="match status" value="2"/>
</dbReference>
<dbReference type="Proteomes" id="UP000021315">
    <property type="component" value="Unassembled WGS sequence"/>
</dbReference>
<dbReference type="InterPro" id="IPR001492">
    <property type="entry name" value="Flagellin"/>
</dbReference>
<gene>
    <name evidence="6" type="primary">flgL</name>
    <name evidence="6" type="ORF">AW06_000507</name>
</gene>
<evidence type="ECO:0000256" key="1">
    <source>
        <dbReference type="ARBA" id="ARBA00004365"/>
    </source>
</evidence>
<dbReference type="PANTHER" id="PTHR42792:SF1">
    <property type="entry name" value="FLAGELLAR HOOK-ASSOCIATED PROTEIN 3"/>
    <property type="match status" value="1"/>
</dbReference>
<dbReference type="InterPro" id="IPR013384">
    <property type="entry name" value="Flagell_FlgL"/>
</dbReference>
<dbReference type="GO" id="GO:0005576">
    <property type="term" value="C:extracellular region"/>
    <property type="evidence" value="ECO:0007669"/>
    <property type="project" value="UniProtKB-SubCell"/>
</dbReference>
<dbReference type="PANTHER" id="PTHR42792">
    <property type="entry name" value="FLAGELLIN"/>
    <property type="match status" value="1"/>
</dbReference>
<comment type="similarity">
    <text evidence="3">Belongs to the bacterial flagellin family.</text>
</comment>
<dbReference type="EMBL" id="JDST02000009">
    <property type="protein sequence ID" value="KFB78116.1"/>
    <property type="molecule type" value="Genomic_DNA"/>
</dbReference>
<evidence type="ECO:0000256" key="2">
    <source>
        <dbReference type="ARBA" id="ARBA00004613"/>
    </source>
</evidence>
<proteinExistence type="inferred from homology"/>
<comment type="subcellular location">
    <subcellularLocation>
        <location evidence="1">Bacterial flagellum</location>
    </subcellularLocation>
    <subcellularLocation>
        <location evidence="2">Secreted</location>
    </subcellularLocation>
</comment>
<feature type="domain" description="Flagellin N-terminal" evidence="5">
    <location>
        <begin position="3"/>
        <end position="140"/>
    </location>
</feature>
<dbReference type="STRING" id="1453999.AW06_000507"/>
<evidence type="ECO:0000256" key="3">
    <source>
        <dbReference type="ARBA" id="ARBA00005709"/>
    </source>
</evidence>
<dbReference type="Pfam" id="PF00669">
    <property type="entry name" value="Flagellin_N"/>
    <property type="match status" value="1"/>
</dbReference>
<sequence length="438" mass="46537">MRISTSQAYGSGLRGIERSQNQLLRLQNQMSSGRRMLTSADDPVAAARVLTVSQSKDIDVQYAKNQGDATARLGLVDSQLAALTNLLQSVRERVIQAGNTVLSDSDRQAIAIDLEASFDGMLGLANSRSADGDYLFSGYQGATIPFAGSATSSVTYAGDDGQRLLQVTSTQQMPSNVAGSDLFMNIREGNGTFSTAATGNGAFPNQGSGIIEPGSVLDLQKWQSALNSGFPWQGTENFSLQLQFSSVAGVSSYQLFDASTPDTSGTPLPAKAVGPVLPFVSGQAIPLVTTIPDVDFGAQVVINGLPAAGDTFTIKPSANKSVFQTMQEMIDLLRSPLLASATTRTDFSGQLQGHLTNLDQVLVNVSRVHTTVGGYLQELDGLSSNSEALDIQYAQTLSDLQDLDYAKAITDFTMQQVNLEAAQKSFVQISGLNLFKYL</sequence>
<comment type="caution">
    <text evidence="6">The sequence shown here is derived from an EMBL/GenBank/DDBJ whole genome shotgun (WGS) entry which is preliminary data.</text>
</comment>